<feature type="transmembrane region" description="Helical" evidence="14">
    <location>
        <begin position="325"/>
        <end position="344"/>
    </location>
</feature>
<dbReference type="FunFam" id="1.20.1250.20:FF:000326">
    <property type="entry name" value="Solute carrier family 16 member 6"/>
    <property type="match status" value="1"/>
</dbReference>
<evidence type="ECO:0000256" key="2">
    <source>
        <dbReference type="ARBA" id="ARBA00022448"/>
    </source>
</evidence>
<dbReference type="InterPro" id="IPR050327">
    <property type="entry name" value="Proton-linked_MCT"/>
</dbReference>
<keyword evidence="3" id="KW-1003">Cell membrane</keyword>
<evidence type="ECO:0000313" key="17">
    <source>
        <dbReference type="Proteomes" id="UP001295444"/>
    </source>
</evidence>
<dbReference type="InterPro" id="IPR030766">
    <property type="entry name" value="MCT7"/>
</dbReference>
<feature type="transmembrane region" description="Helical" evidence="14">
    <location>
        <begin position="91"/>
        <end position="109"/>
    </location>
</feature>
<dbReference type="PANTHER" id="PTHR11360:SF20">
    <property type="entry name" value="MONOCARBOXYLATE TRANSPORTER 7"/>
    <property type="match status" value="1"/>
</dbReference>
<proteinExistence type="predicted"/>
<dbReference type="FunFam" id="1.20.1250.20:FF:000490">
    <property type="entry name" value="Solute carrier family 16 member 6"/>
    <property type="match status" value="1"/>
</dbReference>
<dbReference type="PROSITE" id="PS50850">
    <property type="entry name" value="MFS"/>
    <property type="match status" value="1"/>
</dbReference>
<keyword evidence="17" id="KW-1185">Reference proteome</keyword>
<dbReference type="GO" id="GO:0008028">
    <property type="term" value="F:monocarboxylic acid transmembrane transporter activity"/>
    <property type="evidence" value="ECO:0007669"/>
    <property type="project" value="TreeGrafter"/>
</dbReference>
<comment type="subcellular location">
    <subcellularLocation>
        <location evidence="1">Basolateral cell membrane</location>
        <topology evidence="1">Multi-pass membrane protein</topology>
    </subcellularLocation>
</comment>
<evidence type="ECO:0000256" key="1">
    <source>
        <dbReference type="ARBA" id="ARBA00004554"/>
    </source>
</evidence>
<evidence type="ECO:0000259" key="15">
    <source>
        <dbReference type="PROSITE" id="PS50850"/>
    </source>
</evidence>
<evidence type="ECO:0000256" key="12">
    <source>
        <dbReference type="ARBA" id="ARBA00076353"/>
    </source>
</evidence>
<evidence type="ECO:0000256" key="9">
    <source>
        <dbReference type="ARBA" id="ARBA00058516"/>
    </source>
</evidence>
<comment type="subunit">
    <text evidence="10">Forms functional complexes with BSG/CD147 or EMB/GP70 ancillary proteins.</text>
</comment>
<feature type="transmembrane region" description="Helical" evidence="14">
    <location>
        <begin position="449"/>
        <end position="468"/>
    </location>
</feature>
<feature type="transmembrane region" description="Helical" evidence="14">
    <location>
        <begin position="356"/>
        <end position="375"/>
    </location>
</feature>
<evidence type="ECO:0000256" key="11">
    <source>
        <dbReference type="ARBA" id="ARBA00072172"/>
    </source>
</evidence>
<organism evidence="16 17">
    <name type="scientific">Pelobates cultripes</name>
    <name type="common">Western spadefoot toad</name>
    <dbReference type="NCBI Taxonomy" id="61616"/>
    <lineage>
        <taxon>Eukaryota</taxon>
        <taxon>Metazoa</taxon>
        <taxon>Chordata</taxon>
        <taxon>Craniata</taxon>
        <taxon>Vertebrata</taxon>
        <taxon>Euteleostomi</taxon>
        <taxon>Amphibia</taxon>
        <taxon>Batrachia</taxon>
        <taxon>Anura</taxon>
        <taxon>Pelobatoidea</taxon>
        <taxon>Pelobatidae</taxon>
        <taxon>Pelobates</taxon>
    </lineage>
</organism>
<sequence>MTAMEKCTSANVYTKVPDGGWGWAVAVAFFFVEVFTYGVIKSFGVFFNELMVYFDESNSRISWIISICVFVLTFTAPLSTVLSNRFGHRPVVMVGGFLIGLGMILASFARNVIEMYITIGVVSGLGYCLSFLPTVTILSQYFDKRRSLVTAVASTGECFAVFAFAPAITALNDLIGWRFCLLTVGALQLNIVVCGALLRPIVIKKQEEPKGPFKSENQEATYMLENEQTLTSLDSIDSGVEVSTSPKNVASSTKAEVLIEPSEKKAIFEPAEPKKKVPPLLDFSVLRNPSFMCYALFGLFATLGFFAPSLYIIPLCLSLGIDKDLSAYMLSSMAIAEVFGRISAGWILNKKPINKIYIELIFVILLCLALVAFPFAYNFSALMICSIFFGYMLGTVTGTHIPLVAEEDIVGIEKMASGVGVYVFIQSIAGLAGPPLAGMLVDWTNNYGSAFYSCAVGMALGALCLALVRPCKKGLCRKKTTVARHESIKCQDSQEMPVDFLEMDMGLGKSCQSLNGSPSNLHQ</sequence>
<evidence type="ECO:0000313" key="16">
    <source>
        <dbReference type="EMBL" id="CAH2291968.1"/>
    </source>
</evidence>
<reference evidence="16" key="1">
    <citation type="submission" date="2022-03" db="EMBL/GenBank/DDBJ databases">
        <authorList>
            <person name="Alioto T."/>
            <person name="Alioto T."/>
            <person name="Gomez Garrido J."/>
        </authorList>
    </citation>
    <scope>NUCLEOTIDE SEQUENCE</scope>
</reference>
<dbReference type="InterPro" id="IPR020846">
    <property type="entry name" value="MFS_dom"/>
</dbReference>
<feature type="transmembrane region" description="Helical" evidence="14">
    <location>
        <begin position="291"/>
        <end position="313"/>
    </location>
</feature>
<evidence type="ECO:0000256" key="4">
    <source>
        <dbReference type="ARBA" id="ARBA00022553"/>
    </source>
</evidence>
<evidence type="ECO:0000256" key="14">
    <source>
        <dbReference type="SAM" id="Phobius"/>
    </source>
</evidence>
<keyword evidence="2" id="KW-0813">Transport</keyword>
<evidence type="ECO:0000256" key="10">
    <source>
        <dbReference type="ARBA" id="ARBA00064033"/>
    </source>
</evidence>
<dbReference type="EMBL" id="OW240916">
    <property type="protein sequence ID" value="CAH2291968.1"/>
    <property type="molecule type" value="Genomic_DNA"/>
</dbReference>
<evidence type="ECO:0000256" key="3">
    <source>
        <dbReference type="ARBA" id="ARBA00022475"/>
    </source>
</evidence>
<feature type="transmembrane region" description="Helical" evidence="14">
    <location>
        <begin position="21"/>
        <end position="40"/>
    </location>
</feature>
<evidence type="ECO:0000256" key="7">
    <source>
        <dbReference type="ARBA" id="ARBA00023136"/>
    </source>
</evidence>
<feature type="transmembrane region" description="Helical" evidence="14">
    <location>
        <begin position="60"/>
        <end position="79"/>
    </location>
</feature>
<accession>A0AAD1W7V0</accession>
<keyword evidence="4" id="KW-0597">Phosphoprotein</keyword>
<dbReference type="SUPFAM" id="SSF103473">
    <property type="entry name" value="MFS general substrate transporter"/>
    <property type="match status" value="1"/>
</dbReference>
<name>A0AAD1W7V0_PELCU</name>
<keyword evidence="5 14" id="KW-0812">Transmembrane</keyword>
<dbReference type="InterPro" id="IPR011701">
    <property type="entry name" value="MFS"/>
</dbReference>
<dbReference type="Gene3D" id="1.20.1250.20">
    <property type="entry name" value="MFS general substrate transporter like domains"/>
    <property type="match status" value="1"/>
</dbReference>
<dbReference type="GO" id="GO:0016323">
    <property type="term" value="C:basolateral plasma membrane"/>
    <property type="evidence" value="ECO:0007669"/>
    <property type="project" value="UniProtKB-SubCell"/>
</dbReference>
<dbReference type="InterPro" id="IPR036259">
    <property type="entry name" value="MFS_trans_sf"/>
</dbReference>
<evidence type="ECO:0000256" key="6">
    <source>
        <dbReference type="ARBA" id="ARBA00022989"/>
    </source>
</evidence>
<dbReference type="PANTHER" id="PTHR11360">
    <property type="entry name" value="MONOCARBOXYLATE TRANSPORTER"/>
    <property type="match status" value="1"/>
</dbReference>
<feature type="transmembrane region" description="Helical" evidence="14">
    <location>
        <begin position="175"/>
        <end position="198"/>
    </location>
</feature>
<dbReference type="Proteomes" id="UP001295444">
    <property type="component" value="Chromosome 05"/>
</dbReference>
<evidence type="ECO:0000256" key="13">
    <source>
        <dbReference type="ARBA" id="ARBA00079656"/>
    </source>
</evidence>
<dbReference type="CDD" id="cd17422">
    <property type="entry name" value="MFS_MCT7"/>
    <property type="match status" value="1"/>
</dbReference>
<feature type="domain" description="Major facilitator superfamily (MFS) profile" evidence="15">
    <location>
        <begin position="22"/>
        <end position="473"/>
    </location>
</feature>
<protein>
    <recommendedName>
        <fullName evidence="11">Monocarboxylate transporter 7</fullName>
    </recommendedName>
    <alternativeName>
        <fullName evidence="12">Monocarboxylate transporter 6</fullName>
    </alternativeName>
    <alternativeName>
        <fullName evidence="13">Solute carrier family 16 member 6</fullName>
    </alternativeName>
</protein>
<evidence type="ECO:0000256" key="5">
    <source>
        <dbReference type="ARBA" id="ARBA00022692"/>
    </source>
</evidence>
<gene>
    <name evidence="16" type="ORF">PECUL_23A010034</name>
</gene>
<dbReference type="AlphaFoldDB" id="A0AAD1W7V0"/>
<feature type="transmembrane region" description="Helical" evidence="14">
    <location>
        <begin position="381"/>
        <end position="403"/>
    </location>
</feature>
<comment type="function">
    <text evidence="9">Monocarboxylate transporter selective for taurine. May associate with BSG/CD147 or EMB/GP70 ancillary proteins to mediate facilitative efflux or influx of taurine across the plasma membrane. The transport is pH- and sodium-independent. Rather low-affinity, is likely effective for taurine transport in tissues where taurine is present at high concentrations.</text>
</comment>
<comment type="catalytic activity">
    <reaction evidence="8">
        <text>taurine(out) = taurine(in)</text>
        <dbReference type="Rhea" id="RHEA:66328"/>
        <dbReference type="ChEBI" id="CHEBI:507393"/>
    </reaction>
    <physiologicalReaction direction="left-to-right" evidence="8">
        <dbReference type="Rhea" id="RHEA:66329"/>
    </physiologicalReaction>
    <physiologicalReaction direction="right-to-left" evidence="8">
        <dbReference type="Rhea" id="RHEA:66330"/>
    </physiologicalReaction>
</comment>
<keyword evidence="7 14" id="KW-0472">Membrane</keyword>
<feature type="transmembrane region" description="Helical" evidence="14">
    <location>
        <begin position="415"/>
        <end position="437"/>
    </location>
</feature>
<evidence type="ECO:0000256" key="8">
    <source>
        <dbReference type="ARBA" id="ARBA00050472"/>
    </source>
</evidence>
<feature type="transmembrane region" description="Helical" evidence="14">
    <location>
        <begin position="148"/>
        <end position="169"/>
    </location>
</feature>
<keyword evidence="6 14" id="KW-1133">Transmembrane helix</keyword>
<dbReference type="Pfam" id="PF07690">
    <property type="entry name" value="MFS_1"/>
    <property type="match status" value="1"/>
</dbReference>
<feature type="transmembrane region" description="Helical" evidence="14">
    <location>
        <begin position="115"/>
        <end position="136"/>
    </location>
</feature>